<protein>
    <submittedName>
        <fullName evidence="2">Uncharacterized protein</fullName>
    </submittedName>
</protein>
<feature type="repeat" description="WD" evidence="1">
    <location>
        <begin position="229"/>
        <end position="264"/>
    </location>
</feature>
<dbReference type="PANTHER" id="PTHR45589:SF1">
    <property type="entry name" value="WD REPEAT DOMAIN 62, ISOFORM G"/>
    <property type="match status" value="1"/>
</dbReference>
<gene>
    <name evidence="2" type="ORF">OXX778_LOCUS13164</name>
</gene>
<reference evidence="2" key="1">
    <citation type="submission" date="2021-02" db="EMBL/GenBank/DDBJ databases">
        <authorList>
            <person name="Nowell W R."/>
        </authorList>
    </citation>
    <scope>NUCLEOTIDE SEQUENCE</scope>
    <source>
        <strain evidence="2">Ploen Becks lab</strain>
    </source>
</reference>
<dbReference type="AlphaFoldDB" id="A0A814C6Y6"/>
<dbReference type="OrthoDB" id="6154712at2759"/>
<keyword evidence="1" id="KW-0853">WD repeat</keyword>
<dbReference type="InterPro" id="IPR001680">
    <property type="entry name" value="WD40_rpt"/>
</dbReference>
<proteinExistence type="predicted"/>
<dbReference type="SUPFAM" id="SSF50978">
    <property type="entry name" value="WD40 repeat-like"/>
    <property type="match status" value="1"/>
</dbReference>
<keyword evidence="3" id="KW-1185">Reference proteome</keyword>
<name>A0A814C6Y6_9BILA</name>
<evidence type="ECO:0000256" key="1">
    <source>
        <dbReference type="PROSITE-ProRule" id="PRU00221"/>
    </source>
</evidence>
<dbReference type="PANTHER" id="PTHR45589">
    <property type="entry name" value="WD REPEAT DOMAIN 62, ISOFORM G"/>
    <property type="match status" value="1"/>
</dbReference>
<dbReference type="Gene3D" id="2.130.10.10">
    <property type="entry name" value="YVTN repeat-like/Quinoprotein amine dehydrogenase"/>
    <property type="match status" value="1"/>
</dbReference>
<dbReference type="Proteomes" id="UP000663879">
    <property type="component" value="Unassembled WGS sequence"/>
</dbReference>
<dbReference type="SMART" id="SM00320">
    <property type="entry name" value="WD40"/>
    <property type="match status" value="2"/>
</dbReference>
<dbReference type="Pfam" id="PF00400">
    <property type="entry name" value="WD40"/>
    <property type="match status" value="2"/>
</dbReference>
<evidence type="ECO:0000313" key="2">
    <source>
        <dbReference type="EMBL" id="CAF0935985.1"/>
    </source>
</evidence>
<dbReference type="EMBL" id="CAJNOC010002484">
    <property type="protein sequence ID" value="CAF0935985.1"/>
    <property type="molecule type" value="Genomic_DNA"/>
</dbReference>
<dbReference type="PROSITE" id="PS50082">
    <property type="entry name" value="WD_REPEATS_2"/>
    <property type="match status" value="1"/>
</dbReference>
<dbReference type="InterPro" id="IPR052779">
    <property type="entry name" value="WDR62"/>
</dbReference>
<accession>A0A814C6Y6</accession>
<dbReference type="InterPro" id="IPR015943">
    <property type="entry name" value="WD40/YVTN_repeat-like_dom_sf"/>
</dbReference>
<dbReference type="InterPro" id="IPR036322">
    <property type="entry name" value="WD40_repeat_dom_sf"/>
</dbReference>
<evidence type="ECO:0000313" key="3">
    <source>
        <dbReference type="Proteomes" id="UP000663879"/>
    </source>
</evidence>
<comment type="caution">
    <text evidence="2">The sequence shown here is derived from an EMBL/GenBank/DDBJ whole genome shotgun (WGS) entry which is preliminary data.</text>
</comment>
<organism evidence="2 3">
    <name type="scientific">Brachionus calyciflorus</name>
    <dbReference type="NCBI Taxonomy" id="104777"/>
    <lineage>
        <taxon>Eukaryota</taxon>
        <taxon>Metazoa</taxon>
        <taxon>Spiralia</taxon>
        <taxon>Gnathifera</taxon>
        <taxon>Rotifera</taxon>
        <taxon>Eurotatoria</taxon>
        <taxon>Monogononta</taxon>
        <taxon>Pseudotrocha</taxon>
        <taxon>Ploima</taxon>
        <taxon>Brachionidae</taxon>
        <taxon>Brachionus</taxon>
    </lineage>
</organism>
<sequence>MSTSESLDDTIGYDIDEETYLSMSFDLMMLTPFTLTKLSIKPIEHQIHQFISKQDDLIHYPEKVYFLLTGYHLIDKFITDDNQTNDHQLLPNKLLSSLSLTRIKTYSPLQTIDDHSSSIAALRFCFNPLEKQLYLISCGNDKSIMFQTLSSEPCQFTRTSYAVEKQTFHDLNIDNTNSSINIISQDRMIRTYSIKRLRQFIGSLNEDGQLLKIDTDRNDLNTSECVGYIYGNGEVVADLKFTSDNQHLIKVSGDGCIFVWRLNNLVRNNPCRRSVQQNNAHSLVAVKNGLETIFDNDESLPTWARNKLSNLTNTSNPSQIRMTTVTTSIEQTTTTQRSRAVWGPAIDTSFAVMSDLESNSVSLT</sequence>